<protein>
    <submittedName>
        <fullName evidence="2">Uncharacterized protein</fullName>
    </submittedName>
</protein>
<dbReference type="AlphaFoldDB" id="A0AAT9HX33"/>
<feature type="compositionally biased region" description="Acidic residues" evidence="1">
    <location>
        <begin position="23"/>
        <end position="35"/>
    </location>
</feature>
<evidence type="ECO:0000256" key="1">
    <source>
        <dbReference type="SAM" id="MobiDB-lite"/>
    </source>
</evidence>
<feature type="region of interest" description="Disordered" evidence="1">
    <location>
        <begin position="1"/>
        <end position="76"/>
    </location>
</feature>
<evidence type="ECO:0000313" key="2">
    <source>
        <dbReference type="EMBL" id="BFO21685.1"/>
    </source>
</evidence>
<feature type="compositionally biased region" description="Basic and acidic residues" evidence="1">
    <location>
        <begin position="45"/>
        <end position="56"/>
    </location>
</feature>
<sequence length="76" mass="7865">MAGEPGQEDHAGLVEAGGGLEEVPGEFDGGVEEGAEALRVPGVEDADRFRGERAEGSKMPSRAWLKPWSSPAISSG</sequence>
<proteinExistence type="predicted"/>
<reference evidence="2" key="1">
    <citation type="submission" date="2024-06" db="EMBL/GenBank/DDBJ databases">
        <authorList>
            <consortium name="consrtm"/>
            <person name="Uemura M."/>
            <person name="Terahara T."/>
        </authorList>
    </citation>
    <scope>NUCLEOTIDE SEQUENCE</scope>
    <source>
        <strain evidence="2">KM77-8</strain>
    </source>
</reference>
<dbReference type="EMBL" id="AP035768">
    <property type="protein sequence ID" value="BFO21685.1"/>
    <property type="molecule type" value="Genomic_DNA"/>
</dbReference>
<name>A0AAT9HX33_9ACTN</name>
<organism evidence="2">
    <name type="scientific">Streptomyces haneummycinicus</name>
    <dbReference type="NCBI Taxonomy" id="3074435"/>
    <lineage>
        <taxon>Bacteria</taxon>
        <taxon>Bacillati</taxon>
        <taxon>Actinomycetota</taxon>
        <taxon>Actinomycetes</taxon>
        <taxon>Kitasatosporales</taxon>
        <taxon>Streptomycetaceae</taxon>
        <taxon>Streptomyces</taxon>
    </lineage>
</organism>
<reference evidence="2" key="2">
    <citation type="submission" date="2024-07" db="EMBL/GenBank/DDBJ databases">
        <title>Streptomyces haneummycinica sp. nov., a new antibiotic-producing actinobacterium isolated from marine sediment.</title>
        <authorList>
            <person name="Uemura M."/>
            <person name="Hamada M."/>
            <person name="Hirano S."/>
            <person name="Kobayashi K."/>
            <person name="Ohshiro T."/>
            <person name="Kobayashi T."/>
            <person name="Terahara T."/>
        </authorList>
    </citation>
    <scope>NUCLEOTIDE SEQUENCE</scope>
    <source>
        <strain evidence="2">KM77-8</strain>
    </source>
</reference>
<accession>A0AAT9HX33</accession>
<gene>
    <name evidence="2" type="ORF">SHKM778_80730</name>
</gene>